<keyword evidence="7" id="KW-1185">Reference proteome</keyword>
<dbReference type="InterPro" id="IPR003593">
    <property type="entry name" value="AAA+_ATPase"/>
</dbReference>
<dbReference type="GO" id="GO:0015188">
    <property type="term" value="F:L-isoleucine transmembrane transporter activity"/>
    <property type="evidence" value="ECO:0007669"/>
    <property type="project" value="TreeGrafter"/>
</dbReference>
<dbReference type="SMART" id="SM00382">
    <property type="entry name" value="AAA"/>
    <property type="match status" value="1"/>
</dbReference>
<dbReference type="CDD" id="cd03219">
    <property type="entry name" value="ABC_Mj1267_LivG_branched"/>
    <property type="match status" value="1"/>
</dbReference>
<dbReference type="RefSeq" id="WP_188722080.1">
    <property type="nucleotide sequence ID" value="NZ_BMIF01000010.1"/>
</dbReference>
<dbReference type="PANTHER" id="PTHR45772">
    <property type="entry name" value="CONSERVED COMPONENT OF ABC TRANSPORTER FOR NATURAL AMINO ACIDS-RELATED"/>
    <property type="match status" value="1"/>
</dbReference>
<dbReference type="PANTHER" id="PTHR45772:SF7">
    <property type="entry name" value="AMINO ACID ABC TRANSPORTER ATP-BINDING PROTEIN"/>
    <property type="match status" value="1"/>
</dbReference>
<evidence type="ECO:0000256" key="4">
    <source>
        <dbReference type="ARBA" id="ARBA00022840"/>
    </source>
</evidence>
<comment type="similarity">
    <text evidence="1">Belongs to the ABC transporter superfamily.</text>
</comment>
<dbReference type="AlphaFoldDB" id="A0A916W8G5"/>
<dbReference type="GO" id="GO:0016887">
    <property type="term" value="F:ATP hydrolysis activity"/>
    <property type="evidence" value="ECO:0007669"/>
    <property type="project" value="InterPro"/>
</dbReference>
<dbReference type="SUPFAM" id="SSF52540">
    <property type="entry name" value="P-loop containing nucleoside triphosphate hydrolases"/>
    <property type="match status" value="1"/>
</dbReference>
<dbReference type="GO" id="GO:0005304">
    <property type="term" value="F:L-valine transmembrane transporter activity"/>
    <property type="evidence" value="ECO:0007669"/>
    <property type="project" value="TreeGrafter"/>
</dbReference>
<gene>
    <name evidence="6" type="ORF">GCM10011385_31750</name>
</gene>
<dbReference type="GO" id="GO:1903805">
    <property type="term" value="P:L-valine import across plasma membrane"/>
    <property type="evidence" value="ECO:0007669"/>
    <property type="project" value="TreeGrafter"/>
</dbReference>
<dbReference type="Pfam" id="PF00005">
    <property type="entry name" value="ABC_tran"/>
    <property type="match status" value="1"/>
</dbReference>
<dbReference type="InterPro" id="IPR051120">
    <property type="entry name" value="ABC_AA/LPS_Transport"/>
</dbReference>
<dbReference type="GO" id="GO:1903806">
    <property type="term" value="P:L-isoleucine import across plasma membrane"/>
    <property type="evidence" value="ECO:0007669"/>
    <property type="project" value="TreeGrafter"/>
</dbReference>
<organism evidence="6 7">
    <name type="scientific">Nitratireductor aestuarii</name>
    <dbReference type="NCBI Taxonomy" id="1735103"/>
    <lineage>
        <taxon>Bacteria</taxon>
        <taxon>Pseudomonadati</taxon>
        <taxon>Pseudomonadota</taxon>
        <taxon>Alphaproteobacteria</taxon>
        <taxon>Hyphomicrobiales</taxon>
        <taxon>Phyllobacteriaceae</taxon>
        <taxon>Nitratireductor</taxon>
    </lineage>
</organism>
<dbReference type="InterPro" id="IPR003439">
    <property type="entry name" value="ABC_transporter-like_ATP-bd"/>
</dbReference>
<dbReference type="InterPro" id="IPR032823">
    <property type="entry name" value="BCA_ABC_TP_C"/>
</dbReference>
<dbReference type="InterPro" id="IPR027417">
    <property type="entry name" value="P-loop_NTPase"/>
</dbReference>
<keyword evidence="4 6" id="KW-0067">ATP-binding</keyword>
<dbReference type="InterPro" id="IPR017871">
    <property type="entry name" value="ABC_transporter-like_CS"/>
</dbReference>
<keyword evidence="3" id="KW-0547">Nucleotide-binding</keyword>
<evidence type="ECO:0000256" key="1">
    <source>
        <dbReference type="ARBA" id="ARBA00005417"/>
    </source>
</evidence>
<dbReference type="Proteomes" id="UP000636264">
    <property type="component" value="Unassembled WGS sequence"/>
</dbReference>
<dbReference type="GO" id="GO:0005524">
    <property type="term" value="F:ATP binding"/>
    <property type="evidence" value="ECO:0007669"/>
    <property type="project" value="UniProtKB-KW"/>
</dbReference>
<dbReference type="PROSITE" id="PS50893">
    <property type="entry name" value="ABC_TRANSPORTER_2"/>
    <property type="match status" value="1"/>
</dbReference>
<dbReference type="GO" id="GO:0005886">
    <property type="term" value="C:plasma membrane"/>
    <property type="evidence" value="ECO:0007669"/>
    <property type="project" value="TreeGrafter"/>
</dbReference>
<proteinExistence type="inferred from homology"/>
<feature type="domain" description="ABC transporter" evidence="5">
    <location>
        <begin position="4"/>
        <end position="260"/>
    </location>
</feature>
<evidence type="ECO:0000259" key="5">
    <source>
        <dbReference type="PROSITE" id="PS50893"/>
    </source>
</evidence>
<reference evidence="6" key="1">
    <citation type="journal article" date="2014" name="Int. J. Syst. Evol. Microbiol.">
        <title>Complete genome sequence of Corynebacterium casei LMG S-19264T (=DSM 44701T), isolated from a smear-ripened cheese.</title>
        <authorList>
            <consortium name="US DOE Joint Genome Institute (JGI-PGF)"/>
            <person name="Walter F."/>
            <person name="Albersmeier A."/>
            <person name="Kalinowski J."/>
            <person name="Ruckert C."/>
        </authorList>
    </citation>
    <scope>NUCLEOTIDE SEQUENCE</scope>
    <source>
        <strain evidence="6">CGMCC 1.15320</strain>
    </source>
</reference>
<keyword evidence="2" id="KW-0813">Transport</keyword>
<sequence>MSILELSGIEKSYGPIKVLHGINATVEEGEVFAIIGPNGAGKTTLFKVMTGESYANAGTVRFDGRDVTFEPPHLRTRAGVGRTFQVARVFNPLTAIGNVIVAIEARKKAQNRDDNPWWAVKPSASTREEALHLLEGVSLAGKANFAATDLSHGDRKRLELAITLAGRPRILMMDEPTAGMSPGDREQVSLLIERIMKPEAEGGLSADGRKLTVVMTEHDMSVIFGLASRILVMNQGELIALGTVDEIRNNPQVREVYLGTEDQTLEIVA</sequence>
<evidence type="ECO:0000256" key="3">
    <source>
        <dbReference type="ARBA" id="ARBA00022741"/>
    </source>
</evidence>
<dbReference type="GO" id="GO:0015192">
    <property type="term" value="F:L-phenylalanine transmembrane transporter activity"/>
    <property type="evidence" value="ECO:0007669"/>
    <property type="project" value="TreeGrafter"/>
</dbReference>
<dbReference type="GO" id="GO:0042941">
    <property type="term" value="P:D-alanine transmembrane transport"/>
    <property type="evidence" value="ECO:0007669"/>
    <property type="project" value="TreeGrafter"/>
</dbReference>
<evidence type="ECO:0000313" key="6">
    <source>
        <dbReference type="EMBL" id="GGA75374.1"/>
    </source>
</evidence>
<dbReference type="Gene3D" id="3.40.50.300">
    <property type="entry name" value="P-loop containing nucleotide triphosphate hydrolases"/>
    <property type="match status" value="1"/>
</dbReference>
<protein>
    <submittedName>
        <fullName evidence="6">ABC transporter ATP-binding protein</fullName>
    </submittedName>
</protein>
<name>A0A916W8G5_9HYPH</name>
<accession>A0A916W8G5</accession>
<comment type="caution">
    <text evidence="6">The sequence shown here is derived from an EMBL/GenBank/DDBJ whole genome shotgun (WGS) entry which is preliminary data.</text>
</comment>
<reference evidence="6" key="2">
    <citation type="submission" date="2020-09" db="EMBL/GenBank/DDBJ databases">
        <authorList>
            <person name="Sun Q."/>
            <person name="Zhou Y."/>
        </authorList>
    </citation>
    <scope>NUCLEOTIDE SEQUENCE</scope>
    <source>
        <strain evidence="6">CGMCC 1.15320</strain>
    </source>
</reference>
<dbReference type="Pfam" id="PF12399">
    <property type="entry name" value="BCA_ABC_TP_C"/>
    <property type="match status" value="1"/>
</dbReference>
<evidence type="ECO:0000256" key="2">
    <source>
        <dbReference type="ARBA" id="ARBA00022448"/>
    </source>
</evidence>
<evidence type="ECO:0000313" key="7">
    <source>
        <dbReference type="Proteomes" id="UP000636264"/>
    </source>
</evidence>
<dbReference type="PROSITE" id="PS00211">
    <property type="entry name" value="ABC_TRANSPORTER_1"/>
    <property type="match status" value="1"/>
</dbReference>
<dbReference type="GO" id="GO:0015808">
    <property type="term" value="P:L-alanine transport"/>
    <property type="evidence" value="ECO:0007669"/>
    <property type="project" value="TreeGrafter"/>
</dbReference>
<dbReference type="EMBL" id="BMIF01000010">
    <property type="protein sequence ID" value="GGA75374.1"/>
    <property type="molecule type" value="Genomic_DNA"/>
</dbReference>